<dbReference type="Proteomes" id="UP001549099">
    <property type="component" value="Unassembled WGS sequence"/>
</dbReference>
<reference evidence="2 3" key="1">
    <citation type="submission" date="2024-06" db="EMBL/GenBank/DDBJ databases">
        <title>Genomic Encyclopedia of Type Strains, Phase IV (KMG-IV): sequencing the most valuable type-strain genomes for metagenomic binning, comparative biology and taxonomic classification.</title>
        <authorList>
            <person name="Goeker M."/>
        </authorList>
    </citation>
    <scope>NUCLEOTIDE SEQUENCE [LARGE SCALE GENOMIC DNA]</scope>
    <source>
        <strain evidence="2 3">DSM 26128</strain>
    </source>
</reference>
<evidence type="ECO:0000256" key="1">
    <source>
        <dbReference type="SAM" id="Phobius"/>
    </source>
</evidence>
<organism evidence="2 3">
    <name type="scientific">Bhargavaea ullalensis</name>
    <dbReference type="NCBI Taxonomy" id="1265685"/>
    <lineage>
        <taxon>Bacteria</taxon>
        <taxon>Bacillati</taxon>
        <taxon>Bacillota</taxon>
        <taxon>Bacilli</taxon>
        <taxon>Bacillales</taxon>
        <taxon>Caryophanaceae</taxon>
        <taxon>Bhargavaea</taxon>
    </lineage>
</organism>
<dbReference type="InterPro" id="IPR009526">
    <property type="entry name" value="DUF1146"/>
</dbReference>
<feature type="transmembrane region" description="Helical" evidence="1">
    <location>
        <begin position="6"/>
        <end position="28"/>
    </location>
</feature>
<keyword evidence="3" id="KW-1185">Reference proteome</keyword>
<keyword evidence="1" id="KW-0472">Membrane</keyword>
<evidence type="ECO:0000313" key="2">
    <source>
        <dbReference type="EMBL" id="MET3575449.1"/>
    </source>
</evidence>
<keyword evidence="1" id="KW-0812">Transmembrane</keyword>
<accession>A0ABV2GAY4</accession>
<feature type="transmembrane region" description="Helical" evidence="1">
    <location>
        <begin position="48"/>
        <end position="70"/>
    </location>
</feature>
<protein>
    <submittedName>
        <fullName evidence="2">Integral membrane protein (TIGR02327 family)</fullName>
    </submittedName>
</protein>
<dbReference type="Pfam" id="PF06612">
    <property type="entry name" value="DUF1146"/>
    <property type="match status" value="1"/>
</dbReference>
<dbReference type="EMBL" id="JBEPLW010000007">
    <property type="protein sequence ID" value="MET3575449.1"/>
    <property type="molecule type" value="Genomic_DNA"/>
</dbReference>
<proteinExistence type="predicted"/>
<gene>
    <name evidence="2" type="ORF">ABID49_001354</name>
</gene>
<evidence type="ECO:0000313" key="3">
    <source>
        <dbReference type="Proteomes" id="UP001549099"/>
    </source>
</evidence>
<dbReference type="NCBIfam" id="TIGR02327">
    <property type="entry name" value="int_mem_ywzB"/>
    <property type="match status" value="1"/>
</dbReference>
<name>A0ABV2GAY4_9BACL</name>
<sequence length="79" mass="9041">MMDHYFAFQSATGLISHIFFIGISFYALQAVMPDAWIRKNRVFQAQLLFILLSIAIGSAVSNFFLDISYWSRQLPGLFS</sequence>
<comment type="caution">
    <text evidence="2">The sequence shown here is derived from an EMBL/GenBank/DDBJ whole genome shotgun (WGS) entry which is preliminary data.</text>
</comment>
<keyword evidence="1" id="KW-1133">Transmembrane helix</keyword>